<keyword evidence="4 5" id="KW-0539">Nucleus</keyword>
<comment type="caution">
    <text evidence="9">The sequence shown here is derived from an EMBL/GenBank/DDBJ whole genome shotgun (WGS) entry which is preliminary data.</text>
</comment>
<evidence type="ECO:0000256" key="2">
    <source>
        <dbReference type="ARBA" id="ARBA00023125"/>
    </source>
</evidence>
<dbReference type="Proteomes" id="UP001160390">
    <property type="component" value="Unassembled WGS sequence"/>
</dbReference>
<feature type="region of interest" description="Disordered" evidence="7">
    <location>
        <begin position="261"/>
        <end position="280"/>
    </location>
</feature>
<feature type="compositionally biased region" description="Polar residues" evidence="7">
    <location>
        <begin position="418"/>
        <end position="442"/>
    </location>
</feature>
<protein>
    <recommendedName>
        <fullName evidence="8">Homeobox domain-containing protein</fullName>
    </recommendedName>
</protein>
<feature type="compositionally biased region" description="Polar residues" evidence="7">
    <location>
        <begin position="22"/>
        <end position="48"/>
    </location>
</feature>
<dbReference type="PANTHER" id="PTHR24208">
    <property type="entry name" value="LIM/HOMEOBOX PROTEIN LHX"/>
    <property type="match status" value="1"/>
</dbReference>
<name>A0AA35M2C2_9HYPO</name>
<feature type="region of interest" description="Disordered" evidence="7">
    <location>
        <begin position="297"/>
        <end position="331"/>
    </location>
</feature>
<comment type="subcellular location">
    <subcellularLocation>
        <location evidence="1 5 6">Nucleus</location>
    </subcellularLocation>
</comment>
<dbReference type="GO" id="GO:0000981">
    <property type="term" value="F:DNA-binding transcription factor activity, RNA polymerase II-specific"/>
    <property type="evidence" value="ECO:0007669"/>
    <property type="project" value="TreeGrafter"/>
</dbReference>
<evidence type="ECO:0000256" key="6">
    <source>
        <dbReference type="RuleBase" id="RU000682"/>
    </source>
</evidence>
<reference evidence="9" key="1">
    <citation type="submission" date="2023-01" db="EMBL/GenBank/DDBJ databases">
        <authorList>
            <person name="Piombo E."/>
        </authorList>
    </citation>
    <scope>NUCLEOTIDE SEQUENCE</scope>
</reference>
<dbReference type="PROSITE" id="PS50071">
    <property type="entry name" value="HOMEOBOX_2"/>
    <property type="match status" value="1"/>
</dbReference>
<evidence type="ECO:0000256" key="5">
    <source>
        <dbReference type="PROSITE-ProRule" id="PRU00108"/>
    </source>
</evidence>
<gene>
    <name evidence="9" type="ORF">CCHLO57077_00019158</name>
</gene>
<feature type="compositionally biased region" description="Low complexity" evidence="7">
    <location>
        <begin position="320"/>
        <end position="331"/>
    </location>
</feature>
<evidence type="ECO:0000256" key="3">
    <source>
        <dbReference type="ARBA" id="ARBA00023155"/>
    </source>
</evidence>
<feature type="compositionally biased region" description="Basic and acidic residues" evidence="7">
    <location>
        <begin position="367"/>
        <end position="383"/>
    </location>
</feature>
<dbReference type="InterPro" id="IPR001356">
    <property type="entry name" value="HD"/>
</dbReference>
<evidence type="ECO:0000256" key="4">
    <source>
        <dbReference type="ARBA" id="ARBA00023242"/>
    </source>
</evidence>
<dbReference type="CDD" id="cd00086">
    <property type="entry name" value="homeodomain"/>
    <property type="match status" value="1"/>
</dbReference>
<dbReference type="GO" id="GO:0000977">
    <property type="term" value="F:RNA polymerase II transcription regulatory region sequence-specific DNA binding"/>
    <property type="evidence" value="ECO:0007669"/>
    <property type="project" value="TreeGrafter"/>
</dbReference>
<evidence type="ECO:0000256" key="1">
    <source>
        <dbReference type="ARBA" id="ARBA00004123"/>
    </source>
</evidence>
<keyword evidence="10" id="KW-1185">Reference proteome</keyword>
<organism evidence="9 10">
    <name type="scientific">Clonostachys chloroleuca</name>
    <dbReference type="NCBI Taxonomy" id="1926264"/>
    <lineage>
        <taxon>Eukaryota</taxon>
        <taxon>Fungi</taxon>
        <taxon>Dikarya</taxon>
        <taxon>Ascomycota</taxon>
        <taxon>Pezizomycotina</taxon>
        <taxon>Sordariomycetes</taxon>
        <taxon>Hypocreomycetidae</taxon>
        <taxon>Hypocreales</taxon>
        <taxon>Bionectriaceae</taxon>
        <taxon>Clonostachys</taxon>
    </lineage>
</organism>
<evidence type="ECO:0000256" key="7">
    <source>
        <dbReference type="SAM" id="MobiDB-lite"/>
    </source>
</evidence>
<dbReference type="Pfam" id="PF00046">
    <property type="entry name" value="Homeodomain"/>
    <property type="match status" value="1"/>
</dbReference>
<dbReference type="InterPro" id="IPR050453">
    <property type="entry name" value="LIM_Homeobox_TF"/>
</dbReference>
<keyword evidence="2 5" id="KW-0238">DNA-binding</keyword>
<feature type="region of interest" description="Disordered" evidence="7">
    <location>
        <begin position="13"/>
        <end position="70"/>
    </location>
</feature>
<sequence>MEHSLWRMERRTQHLPALPNPRMSSHFTSSLSLKQPRWQSRYSEQLSDNRVKSYGRMPPSTVDQKSTALPDLDNSQARASSFSGSILPQPTSFKGSFSETSAKALVYDDASNYDGHLLENNRSDEIVVGPKTETMFKGDGDCMDDKDLFDGESEPSQRLRLASQRVTARQKIKRFRLTHQQSRFLMSEFVKQPHPDAAHRDRLSRQVPGLSPRQVQVWFQNRRSKIKRLNVEDRDKVIRMRAALEELDTVQALQSPYGAFHGHDHSLSASPDLGQPEHNRSSLVSPLIVDVRRSNMKAKTSPGLTPPYNSMGFGPGARNSDVVSNLSSSSSERPSYYITSAMGANSGMSIPFQEICALPCPHFRDSLDRSRADSAHSSTHDFRLAQNTSPSVANRQPPMYPVPSSGYEGDCYSTGALNSSPGMGTRSNSTTSFSAGLDSSNEYRPGGPSSAKTSGLPDCAGSAQYTNPSMYPASCHPSQIPGSNGLIARSSRDRSPYQSLPAVQALAAAKLPEHCKDWRIQASIGWLL</sequence>
<dbReference type="EMBL" id="CABFNP030000956">
    <property type="protein sequence ID" value="CAI6089215.1"/>
    <property type="molecule type" value="Genomic_DNA"/>
</dbReference>
<feature type="region of interest" description="Disordered" evidence="7">
    <location>
        <begin position="367"/>
        <end position="405"/>
    </location>
</feature>
<evidence type="ECO:0000313" key="9">
    <source>
        <dbReference type="EMBL" id="CAI6089215.1"/>
    </source>
</evidence>
<feature type="compositionally biased region" description="Polar residues" evidence="7">
    <location>
        <begin position="61"/>
        <end position="70"/>
    </location>
</feature>
<accession>A0AA35M2C2</accession>
<evidence type="ECO:0000259" key="8">
    <source>
        <dbReference type="PROSITE" id="PS50071"/>
    </source>
</evidence>
<dbReference type="AlphaFoldDB" id="A0AA35M2C2"/>
<feature type="domain" description="Homeobox" evidence="8">
    <location>
        <begin position="168"/>
        <end position="229"/>
    </location>
</feature>
<dbReference type="PANTHER" id="PTHR24208:SF166">
    <property type="entry name" value="LIM HOMEOBOX TRANSCRIPTION FACTOR 1 ALPHA, ISOFORM B"/>
    <property type="match status" value="1"/>
</dbReference>
<feature type="region of interest" description="Disordered" evidence="7">
    <location>
        <begin position="418"/>
        <end position="456"/>
    </location>
</feature>
<feature type="compositionally biased region" description="Polar residues" evidence="7">
    <location>
        <begin position="385"/>
        <end position="394"/>
    </location>
</feature>
<dbReference type="SMART" id="SM00389">
    <property type="entry name" value="HOX"/>
    <property type="match status" value="1"/>
</dbReference>
<dbReference type="InterPro" id="IPR009057">
    <property type="entry name" value="Homeodomain-like_sf"/>
</dbReference>
<feature type="DNA-binding region" description="Homeobox" evidence="5">
    <location>
        <begin position="170"/>
        <end position="230"/>
    </location>
</feature>
<evidence type="ECO:0000313" key="10">
    <source>
        <dbReference type="Proteomes" id="UP001160390"/>
    </source>
</evidence>
<dbReference type="GO" id="GO:0005634">
    <property type="term" value="C:nucleus"/>
    <property type="evidence" value="ECO:0007669"/>
    <property type="project" value="UniProtKB-SubCell"/>
</dbReference>
<keyword evidence="3 5" id="KW-0371">Homeobox</keyword>
<dbReference type="Gene3D" id="1.10.10.60">
    <property type="entry name" value="Homeodomain-like"/>
    <property type="match status" value="1"/>
</dbReference>
<proteinExistence type="predicted"/>
<dbReference type="SUPFAM" id="SSF46689">
    <property type="entry name" value="Homeodomain-like"/>
    <property type="match status" value="1"/>
</dbReference>